<evidence type="ECO:0000259" key="1">
    <source>
        <dbReference type="Pfam" id="PF16335"/>
    </source>
</evidence>
<evidence type="ECO:0000313" key="3">
    <source>
        <dbReference type="Proteomes" id="UP000887226"/>
    </source>
</evidence>
<accession>A0A9P7YX65</accession>
<dbReference type="PANTHER" id="PTHR31987">
    <property type="entry name" value="GLUTAMINASE A-RELATED"/>
    <property type="match status" value="1"/>
</dbReference>
<dbReference type="PANTHER" id="PTHR31987:SF1">
    <property type="entry name" value="GLUTAMINASE A"/>
    <property type="match status" value="1"/>
</dbReference>
<organism evidence="2 3">
    <name type="scientific">Calycina marina</name>
    <dbReference type="NCBI Taxonomy" id="1763456"/>
    <lineage>
        <taxon>Eukaryota</taxon>
        <taxon>Fungi</taxon>
        <taxon>Dikarya</taxon>
        <taxon>Ascomycota</taxon>
        <taxon>Pezizomycotina</taxon>
        <taxon>Leotiomycetes</taxon>
        <taxon>Helotiales</taxon>
        <taxon>Pezizellaceae</taxon>
        <taxon>Calycina</taxon>
    </lineage>
</organism>
<comment type="caution">
    <text evidence="2">The sequence shown here is derived from an EMBL/GenBank/DDBJ whole genome shotgun (WGS) entry which is preliminary data.</text>
</comment>
<evidence type="ECO:0000313" key="2">
    <source>
        <dbReference type="EMBL" id="KAG9241375.1"/>
    </source>
</evidence>
<protein>
    <recommendedName>
        <fullName evidence="1">Glutaminase A central domain-containing protein</fullName>
    </recommendedName>
</protein>
<proteinExistence type="predicted"/>
<dbReference type="OrthoDB" id="431715at2759"/>
<dbReference type="InterPro" id="IPR032514">
    <property type="entry name" value="GtaA_central"/>
</dbReference>
<name>A0A9P7YX65_9HELO</name>
<reference evidence="2" key="1">
    <citation type="journal article" date="2021" name="IMA Fungus">
        <title>Genomic characterization of three marine fungi, including Emericellopsis atlantica sp. nov. with signatures of a generalist lifestyle and marine biomass degradation.</title>
        <authorList>
            <person name="Hagestad O.C."/>
            <person name="Hou L."/>
            <person name="Andersen J.H."/>
            <person name="Hansen E.H."/>
            <person name="Altermark B."/>
            <person name="Li C."/>
            <person name="Kuhnert E."/>
            <person name="Cox R.J."/>
            <person name="Crous P.W."/>
            <person name="Spatafora J.W."/>
            <person name="Lail K."/>
            <person name="Amirebrahimi M."/>
            <person name="Lipzen A."/>
            <person name="Pangilinan J."/>
            <person name="Andreopoulos W."/>
            <person name="Hayes R.D."/>
            <person name="Ng V."/>
            <person name="Grigoriev I.V."/>
            <person name="Jackson S.A."/>
            <person name="Sutton T.D.S."/>
            <person name="Dobson A.D.W."/>
            <person name="Rama T."/>
        </authorList>
    </citation>
    <scope>NUCLEOTIDE SEQUENCE</scope>
    <source>
        <strain evidence="2">TRa3180A</strain>
    </source>
</reference>
<dbReference type="Proteomes" id="UP000887226">
    <property type="component" value="Unassembled WGS sequence"/>
</dbReference>
<keyword evidence="3" id="KW-1185">Reference proteome</keyword>
<sequence>MRQRDTSHPERTDEIADLSQHYCILKQWAGPFITKALITDNQLSTDDFQGELANQTNLALKGTIAIQNMAVITRVTENIHDAKYYYLLATDYLRSGSAWLCIGISASY</sequence>
<dbReference type="EMBL" id="MU254222">
    <property type="protein sequence ID" value="KAG9241375.1"/>
    <property type="molecule type" value="Genomic_DNA"/>
</dbReference>
<dbReference type="Pfam" id="PF16335">
    <property type="entry name" value="GtaA_6_Hairpin"/>
    <property type="match status" value="1"/>
</dbReference>
<dbReference type="InterPro" id="IPR052743">
    <property type="entry name" value="Glutaminase_GtaA"/>
</dbReference>
<dbReference type="AlphaFoldDB" id="A0A9P7YX65"/>
<gene>
    <name evidence="2" type="ORF">BJ878DRAFT_520993</name>
</gene>
<feature type="domain" description="Glutaminase A central" evidence="1">
    <location>
        <begin position="10"/>
        <end position="99"/>
    </location>
</feature>